<dbReference type="PANTHER" id="PTHR38588">
    <property type="entry name" value="BLL0334 PROTEIN"/>
    <property type="match status" value="1"/>
</dbReference>
<dbReference type="InterPro" id="IPR010419">
    <property type="entry name" value="CO_DH_gsu"/>
</dbReference>
<name>A0A285U185_9HYPH</name>
<evidence type="ECO:0000313" key="2">
    <source>
        <dbReference type="Proteomes" id="UP000219167"/>
    </source>
</evidence>
<proteinExistence type="predicted"/>
<evidence type="ECO:0008006" key="3">
    <source>
        <dbReference type="Google" id="ProtNLM"/>
    </source>
</evidence>
<dbReference type="Pfam" id="PF06240">
    <property type="entry name" value="COXG"/>
    <property type="match status" value="1"/>
</dbReference>
<reference evidence="1 2" key="1">
    <citation type="submission" date="2017-08" db="EMBL/GenBank/DDBJ databases">
        <authorList>
            <person name="de Groot N.N."/>
        </authorList>
    </citation>
    <scope>NUCLEOTIDE SEQUENCE [LARGE SCALE GENOMIC DNA]</scope>
    <source>
        <strain evidence="1 2">JC85</strain>
    </source>
</reference>
<keyword evidence="2" id="KW-1185">Reference proteome</keyword>
<dbReference type="RefSeq" id="WP_097136179.1">
    <property type="nucleotide sequence ID" value="NZ_OBQD01000002.1"/>
</dbReference>
<sequence length="151" mass="15706">MELHDEIRIEAPKHEVYAALNDPEVLKAAIPGCQELNKVSDTELEAKVALKVGPVKATFGGKVTLDTAGAPDRFSLTGEGSGGVAGFAKGGADVELREDGNATILRYAAKADVGGKLAMLGGRLIASTAQKLAAQFFENFSAQVSAGREFS</sequence>
<dbReference type="PANTHER" id="PTHR38588:SF1">
    <property type="entry name" value="BLL0334 PROTEIN"/>
    <property type="match status" value="1"/>
</dbReference>
<dbReference type="InterPro" id="IPR023393">
    <property type="entry name" value="START-like_dom_sf"/>
</dbReference>
<evidence type="ECO:0000313" key="1">
    <source>
        <dbReference type="EMBL" id="SOC35720.1"/>
    </source>
</evidence>
<dbReference type="AlphaFoldDB" id="A0A285U185"/>
<gene>
    <name evidence="1" type="ORF">SAMN05892877_10256</name>
</gene>
<dbReference type="Gene3D" id="3.30.530.20">
    <property type="match status" value="1"/>
</dbReference>
<dbReference type="EMBL" id="OBQD01000002">
    <property type="protein sequence ID" value="SOC35720.1"/>
    <property type="molecule type" value="Genomic_DNA"/>
</dbReference>
<organism evidence="1 2">
    <name type="scientific">Rhizobium subbaraonis</name>
    <dbReference type="NCBI Taxonomy" id="908946"/>
    <lineage>
        <taxon>Bacteria</taxon>
        <taxon>Pseudomonadati</taxon>
        <taxon>Pseudomonadota</taxon>
        <taxon>Alphaproteobacteria</taxon>
        <taxon>Hyphomicrobiales</taxon>
        <taxon>Rhizobiaceae</taxon>
        <taxon>Rhizobium/Agrobacterium group</taxon>
        <taxon>Rhizobium</taxon>
    </lineage>
</organism>
<protein>
    <recommendedName>
        <fullName evidence="3">Carbon monoxide dehydrogenase subunit G</fullName>
    </recommendedName>
</protein>
<accession>A0A285U185</accession>
<dbReference type="Proteomes" id="UP000219167">
    <property type="component" value="Unassembled WGS sequence"/>
</dbReference>
<dbReference type="OrthoDB" id="9787428at2"/>
<dbReference type="SUPFAM" id="SSF55961">
    <property type="entry name" value="Bet v1-like"/>
    <property type="match status" value="1"/>
</dbReference>
<dbReference type="CDD" id="cd05018">
    <property type="entry name" value="CoxG"/>
    <property type="match status" value="1"/>
</dbReference>